<evidence type="ECO:0000259" key="1">
    <source>
        <dbReference type="Pfam" id="PF20241"/>
    </source>
</evidence>
<reference evidence="2" key="1">
    <citation type="journal article" date="2019" name="Sci. Rep.">
        <title>Draft genome of Tanacetum cinerariifolium, the natural source of mosquito coil.</title>
        <authorList>
            <person name="Yamashiro T."/>
            <person name="Shiraishi A."/>
            <person name="Satake H."/>
            <person name="Nakayama K."/>
        </authorList>
    </citation>
    <scope>NUCLEOTIDE SEQUENCE</scope>
</reference>
<proteinExistence type="predicted"/>
<name>A0A699L7B9_TANCI</name>
<dbReference type="InterPro" id="IPR046533">
    <property type="entry name" value="DUF6598"/>
</dbReference>
<dbReference type="GO" id="GO:0004812">
    <property type="term" value="F:aminoacyl-tRNA ligase activity"/>
    <property type="evidence" value="ECO:0007669"/>
    <property type="project" value="UniProtKB-KW"/>
</dbReference>
<dbReference type="AlphaFoldDB" id="A0A699L7B9"/>
<organism evidence="2">
    <name type="scientific">Tanacetum cinerariifolium</name>
    <name type="common">Dalmatian daisy</name>
    <name type="synonym">Chrysanthemum cinerariifolium</name>
    <dbReference type="NCBI Taxonomy" id="118510"/>
    <lineage>
        <taxon>Eukaryota</taxon>
        <taxon>Viridiplantae</taxon>
        <taxon>Streptophyta</taxon>
        <taxon>Embryophyta</taxon>
        <taxon>Tracheophyta</taxon>
        <taxon>Spermatophyta</taxon>
        <taxon>Magnoliopsida</taxon>
        <taxon>eudicotyledons</taxon>
        <taxon>Gunneridae</taxon>
        <taxon>Pentapetalae</taxon>
        <taxon>asterids</taxon>
        <taxon>campanulids</taxon>
        <taxon>Asterales</taxon>
        <taxon>Asteraceae</taxon>
        <taxon>Asteroideae</taxon>
        <taxon>Anthemideae</taxon>
        <taxon>Anthemidinae</taxon>
        <taxon>Tanacetum</taxon>
    </lineage>
</organism>
<dbReference type="EMBL" id="BKCJ010578976">
    <property type="protein sequence ID" value="GFB22235.1"/>
    <property type="molecule type" value="Genomic_DNA"/>
</dbReference>
<keyword evidence="2" id="KW-0030">Aminoacyl-tRNA synthetase</keyword>
<keyword evidence="2" id="KW-0436">Ligase</keyword>
<comment type="caution">
    <text evidence="2">The sequence shown here is derived from an EMBL/GenBank/DDBJ whole genome shotgun (WGS) entry which is preliminary data.</text>
</comment>
<gene>
    <name evidence="2" type="ORF">Tci_694206</name>
</gene>
<sequence>MGYLELYYVALKNAVDTTLKVVFAATSEETKVAGKIRAYYGNNFDYGSSPTEKDLYGAMLYETKPSDFVKPGEINLTQSVLAVPAQFSLVIDANLHDFTSGDIILSRVYKFLMPTESGIKVGFIKGNDCSLKLIVDWKLAPDMLSVLLRIYRIH</sequence>
<feature type="domain" description="DUF6598" evidence="1">
    <location>
        <begin position="2"/>
        <end position="133"/>
    </location>
</feature>
<protein>
    <submittedName>
        <fullName evidence="2">Aminoacyl-tRNA synthetase, class 1a, anticodon-binding</fullName>
    </submittedName>
</protein>
<accession>A0A699L7B9</accession>
<feature type="non-terminal residue" evidence="2">
    <location>
        <position position="154"/>
    </location>
</feature>
<evidence type="ECO:0000313" key="2">
    <source>
        <dbReference type="EMBL" id="GFB22235.1"/>
    </source>
</evidence>
<dbReference type="Pfam" id="PF20241">
    <property type="entry name" value="DUF6598"/>
    <property type="match status" value="1"/>
</dbReference>